<name>A0A3B0YM92_9ZZZZ</name>
<gene>
    <name evidence="1" type="ORF">MNBD_GAMMA12-3920</name>
</gene>
<accession>A0A3B0YM92</accession>
<reference evidence="1" key="1">
    <citation type="submission" date="2018-06" db="EMBL/GenBank/DDBJ databases">
        <authorList>
            <person name="Zhirakovskaya E."/>
        </authorList>
    </citation>
    <scope>NUCLEOTIDE SEQUENCE</scope>
</reference>
<sequence length="55" mass="6294">MIIGTYTDDDDNTQECFVIGRLKSGAYLIEVDGHEFDCHPGYVEMDEIPEYLGDY</sequence>
<evidence type="ECO:0000313" key="1">
    <source>
        <dbReference type="EMBL" id="VAW77770.1"/>
    </source>
</evidence>
<dbReference type="AlphaFoldDB" id="A0A3B0YM92"/>
<organism evidence="1">
    <name type="scientific">hydrothermal vent metagenome</name>
    <dbReference type="NCBI Taxonomy" id="652676"/>
    <lineage>
        <taxon>unclassified sequences</taxon>
        <taxon>metagenomes</taxon>
        <taxon>ecological metagenomes</taxon>
    </lineage>
</organism>
<protein>
    <submittedName>
        <fullName evidence="1">Uncharacterized protein</fullName>
    </submittedName>
</protein>
<dbReference type="EMBL" id="UOFL01000137">
    <property type="protein sequence ID" value="VAW77770.1"/>
    <property type="molecule type" value="Genomic_DNA"/>
</dbReference>
<proteinExistence type="predicted"/>